<dbReference type="Gene3D" id="3.40.309.10">
    <property type="entry name" value="Aldehyde Dehydrogenase, Chain A, domain 2"/>
    <property type="match status" value="1"/>
</dbReference>
<dbReference type="KEGG" id="lue:DCD74_03475"/>
<evidence type="ECO:0000256" key="5">
    <source>
        <dbReference type="PIRSR" id="PIRSR036492-1"/>
    </source>
</evidence>
<dbReference type="CDD" id="cd07133">
    <property type="entry name" value="ALDH_CALDH_CalB"/>
    <property type="match status" value="1"/>
</dbReference>
<dbReference type="PROSITE" id="PS00070">
    <property type="entry name" value="ALDEHYDE_DEHYDR_CYS"/>
    <property type="match status" value="1"/>
</dbReference>
<evidence type="ECO:0000256" key="4">
    <source>
        <dbReference type="PIRNR" id="PIRNR036492"/>
    </source>
</evidence>
<dbReference type="OrthoDB" id="9812625at2"/>
<dbReference type="Gene3D" id="3.40.605.10">
    <property type="entry name" value="Aldehyde Dehydrogenase, Chain A, domain 1"/>
    <property type="match status" value="1"/>
</dbReference>
<dbReference type="Pfam" id="PF00171">
    <property type="entry name" value="Aldedh"/>
    <property type="match status" value="1"/>
</dbReference>
<dbReference type="PIRSF" id="PIRSF036492">
    <property type="entry name" value="ALDH"/>
    <property type="match status" value="1"/>
</dbReference>
<evidence type="ECO:0000313" key="10">
    <source>
        <dbReference type="Proteomes" id="UP000251842"/>
    </source>
</evidence>
<dbReference type="RefSeq" id="WP_112926088.1">
    <property type="nucleotide sequence ID" value="NZ_CP029556.1"/>
</dbReference>
<feature type="domain" description="Aldehyde dehydrogenase" evidence="8">
    <location>
        <begin position="26"/>
        <end position="435"/>
    </location>
</feature>
<accession>A0A344J4B3</accession>
<evidence type="ECO:0000259" key="8">
    <source>
        <dbReference type="Pfam" id="PF00171"/>
    </source>
</evidence>
<sequence length="474" mass="52068">MDDTPDTALTRAFRAQRDAALRDPMPTHARRIAMLDALDAAVRRHEQDWVDAISADFGHRAPFETRLLEWMPLLTEIAHLRRHLKRWMRPRSVTPNWNFLPGRAQLYPQPRGVVGVIGAWNYPLLLNLSPAVNAIAAGNRVMIKPSEHAPATAALMQRVVAECFAADEVVVVMGDAELSAAFAALPFDHIVFTGSGRVGRKVMAAAAANLTPVTLELGGKSPAIVHDSFHLEDAADRIASAKFWNAGQTCIAPDYALVPGAKIDTFANHAMATIKRRWPPASRADDYTRMIDAKARARMQSLVDDAAAQGARILQAWAPDDARGFPPTLLLDVRPDMQVMQEEIFGPLLPVIGYDTLDDALGFVRERDRPLALYYFDHDAGRIDHVLVTTHAGGVTVNDCMVHFAQHRLPFGGIGGSGFGAYHGEAGFNALSHFKPVLRQSTLTARLLGRLAKPPYGPDSYRLLRLLVGRGRTR</sequence>
<dbReference type="InterPro" id="IPR016162">
    <property type="entry name" value="Ald_DH_N"/>
</dbReference>
<keyword evidence="2 4" id="KW-0560">Oxidoreductase</keyword>
<dbReference type="Proteomes" id="UP000251842">
    <property type="component" value="Chromosome"/>
</dbReference>
<dbReference type="GO" id="GO:0005737">
    <property type="term" value="C:cytoplasm"/>
    <property type="evidence" value="ECO:0007669"/>
    <property type="project" value="TreeGrafter"/>
</dbReference>
<keyword evidence="3" id="KW-0520">NAD</keyword>
<dbReference type="InterPro" id="IPR015590">
    <property type="entry name" value="Aldehyde_DH_dom"/>
</dbReference>
<dbReference type="InterPro" id="IPR016160">
    <property type="entry name" value="Ald_DH_CS_CYS"/>
</dbReference>
<evidence type="ECO:0000256" key="2">
    <source>
        <dbReference type="ARBA" id="ARBA00023002"/>
    </source>
</evidence>
<gene>
    <name evidence="9" type="ORF">DCD74_03475</name>
</gene>
<dbReference type="SUPFAM" id="SSF53720">
    <property type="entry name" value="ALDH-like"/>
    <property type="match status" value="1"/>
</dbReference>
<dbReference type="GO" id="GO:0006081">
    <property type="term" value="P:aldehyde metabolic process"/>
    <property type="evidence" value="ECO:0007669"/>
    <property type="project" value="InterPro"/>
</dbReference>
<dbReference type="AlphaFoldDB" id="A0A344J4B3"/>
<protein>
    <recommendedName>
        <fullName evidence="4">Aldehyde dehydrogenase</fullName>
    </recommendedName>
</protein>
<organism evidence="9 10">
    <name type="scientific">Solilutibacter oculi</name>
    <dbReference type="NCBI Taxonomy" id="2698682"/>
    <lineage>
        <taxon>Bacteria</taxon>
        <taxon>Pseudomonadati</taxon>
        <taxon>Pseudomonadota</taxon>
        <taxon>Gammaproteobacteria</taxon>
        <taxon>Lysobacterales</taxon>
        <taxon>Lysobacteraceae</taxon>
        <taxon>Solilutibacter</taxon>
    </lineage>
</organism>
<evidence type="ECO:0000256" key="1">
    <source>
        <dbReference type="ARBA" id="ARBA00009986"/>
    </source>
</evidence>
<name>A0A344J4B3_9GAMM</name>
<dbReference type="GO" id="GO:0004029">
    <property type="term" value="F:aldehyde dehydrogenase (NAD+) activity"/>
    <property type="evidence" value="ECO:0007669"/>
    <property type="project" value="TreeGrafter"/>
</dbReference>
<dbReference type="EMBL" id="CP029556">
    <property type="protein sequence ID" value="AXA83873.1"/>
    <property type="molecule type" value="Genomic_DNA"/>
</dbReference>
<evidence type="ECO:0000313" key="9">
    <source>
        <dbReference type="EMBL" id="AXA83873.1"/>
    </source>
</evidence>
<reference evidence="10" key="1">
    <citation type="submission" date="2018-05" db="EMBL/GenBank/DDBJ databases">
        <title>Luteimonas pekinense sp. nov., isolated from human Meibomian gland secretions, Beijing, China.</title>
        <authorList>
            <person name="Wen T."/>
            <person name="Bai H."/>
            <person name="Lv H."/>
        </authorList>
    </citation>
    <scope>NUCLEOTIDE SEQUENCE [LARGE SCALE GENOMIC DNA]</scope>
    <source>
        <strain evidence="10">83-4</strain>
    </source>
</reference>
<dbReference type="InterPro" id="IPR016161">
    <property type="entry name" value="Ald_DH/histidinol_DH"/>
</dbReference>
<feature type="active site" evidence="5 6">
    <location>
        <position position="216"/>
    </location>
</feature>
<evidence type="ECO:0000256" key="3">
    <source>
        <dbReference type="ARBA" id="ARBA00023027"/>
    </source>
</evidence>
<dbReference type="PROSITE" id="PS00687">
    <property type="entry name" value="ALDEHYDE_DEHYDR_GLU"/>
    <property type="match status" value="1"/>
</dbReference>
<keyword evidence="10" id="KW-1185">Reference proteome</keyword>
<feature type="active site" evidence="5">
    <location>
        <position position="250"/>
    </location>
</feature>
<dbReference type="InterPro" id="IPR029510">
    <property type="entry name" value="Ald_DH_CS_GLU"/>
</dbReference>
<dbReference type="InterPro" id="IPR012394">
    <property type="entry name" value="Aldehyde_DH_NAD(P)"/>
</dbReference>
<dbReference type="PANTHER" id="PTHR43570">
    <property type="entry name" value="ALDEHYDE DEHYDROGENASE"/>
    <property type="match status" value="1"/>
</dbReference>
<comment type="similarity">
    <text evidence="1 4 7">Belongs to the aldehyde dehydrogenase family.</text>
</comment>
<dbReference type="PANTHER" id="PTHR43570:SF20">
    <property type="entry name" value="ALDEHYDE DEHYDROGENASE ALDX-RELATED"/>
    <property type="match status" value="1"/>
</dbReference>
<evidence type="ECO:0000256" key="6">
    <source>
        <dbReference type="PROSITE-ProRule" id="PRU10007"/>
    </source>
</evidence>
<dbReference type="InterPro" id="IPR016163">
    <property type="entry name" value="Ald_DH_C"/>
</dbReference>
<proteinExistence type="inferred from homology"/>
<evidence type="ECO:0000256" key="7">
    <source>
        <dbReference type="RuleBase" id="RU003345"/>
    </source>
</evidence>